<sequence length="519" mass="60715">MGIEASTLNLRFLSQLAQGGFAEQLTDEQRREIHITTRLDGERFLQSALEDGKQVVLTGNPGDGKTQYILQMRPEHPEPDYFYLSDASEYDDYTVLLDKWKDALDDGRPGILAINDGPLYEMTTQHADEYPFLEKVRSQFQNQIIYDEDQADNADFDSIVVIDLNNRNILTRKVIGQAIENLTSNKFLKENNGDDIDGHIAYNMDKMRNDRIRENVIRLLQSVGQLDAHVTVRDLLNFLAYCITGAKEESVADFDEDLKYYNLAFSGSGKIFTLLNEYFHPRDLTHPFIDSKLWADAEEEVSRRDEESSEEEVNQRFIEKKRQFYFEDVAIKDYDARHLYHETNYSFHNQRNRERPDESVKEDVIEMINSYFMPDSSKGSDLRVWLSHNYRSKSSLSLISRTEIPKRELNRRVPQLHPEISGAMDYNHDHHVLEYEGRDSTVRLRIDPDLSETLGALEGNIPYILRGREEEQQLLEFMEEIEYRESHDEDYGTVHIMDTETGELEILTINDDRYQMERR</sequence>
<reference evidence="1 2" key="1">
    <citation type="submission" date="2016-10" db="EMBL/GenBank/DDBJ databases">
        <authorList>
            <person name="Varghese N."/>
            <person name="Submissions S."/>
        </authorList>
    </citation>
    <scope>NUCLEOTIDE SEQUENCE [LARGE SCALE GENOMIC DNA]</scope>
    <source>
        <strain evidence="1 2">CDM_1</strain>
    </source>
</reference>
<proteinExistence type="predicted"/>
<dbReference type="AlphaFoldDB" id="A0A1G6VN25"/>
<name>A0A1G6VN25_9EURY</name>
<organism evidence="1 2">
    <name type="scientific">Natrinema hispanicum</name>
    <dbReference type="NCBI Taxonomy" id="392421"/>
    <lineage>
        <taxon>Archaea</taxon>
        <taxon>Methanobacteriati</taxon>
        <taxon>Methanobacteriota</taxon>
        <taxon>Stenosarchaea group</taxon>
        <taxon>Halobacteria</taxon>
        <taxon>Halobacteriales</taxon>
        <taxon>Natrialbaceae</taxon>
        <taxon>Natrinema</taxon>
    </lineage>
</organism>
<accession>A0A1G6VN25</accession>
<dbReference type="RefSeq" id="WP_149782491.1">
    <property type="nucleotide sequence ID" value="NZ_FMZP01000030.1"/>
</dbReference>
<dbReference type="EMBL" id="FMZP01000030">
    <property type="protein sequence ID" value="SDD55012.1"/>
    <property type="molecule type" value="Genomic_DNA"/>
</dbReference>
<evidence type="ECO:0000313" key="2">
    <source>
        <dbReference type="Proteomes" id="UP000324021"/>
    </source>
</evidence>
<dbReference type="Proteomes" id="UP000324021">
    <property type="component" value="Unassembled WGS sequence"/>
</dbReference>
<evidence type="ECO:0000313" key="1">
    <source>
        <dbReference type="EMBL" id="SDD55012.1"/>
    </source>
</evidence>
<gene>
    <name evidence="1" type="ORF">SAMN05192552_10308</name>
</gene>
<protein>
    <submittedName>
        <fullName evidence="1">Uncharacterized protein</fullName>
    </submittedName>
</protein>